<dbReference type="Proteomes" id="UP001279660">
    <property type="component" value="Unassembled WGS sequence"/>
</dbReference>
<evidence type="ECO:0008006" key="3">
    <source>
        <dbReference type="Google" id="ProtNLM"/>
    </source>
</evidence>
<accession>A0ABU4PR65</accession>
<reference evidence="1 2" key="1">
    <citation type="submission" date="2023-11" db="EMBL/GenBank/DDBJ databases">
        <title>MicrobeMod: A computational toolkit for identifying prokaryotic methylation and restriction-modification with nanopore sequencing.</title>
        <authorList>
            <person name="Crits-Christoph A."/>
            <person name="Kang S.C."/>
            <person name="Lee H."/>
            <person name="Ostrov N."/>
        </authorList>
    </citation>
    <scope>NUCLEOTIDE SEQUENCE [LARGE SCALE GENOMIC DNA]</scope>
    <source>
        <strain evidence="1 2">ATCC 14820</strain>
    </source>
</reference>
<protein>
    <recommendedName>
        <fullName evidence="3">Roadblock/LC7 domain-containing protein</fullName>
    </recommendedName>
</protein>
<proteinExistence type="predicted"/>
<dbReference type="EMBL" id="JAWXXV010000001">
    <property type="protein sequence ID" value="MDX5985899.1"/>
    <property type="molecule type" value="Genomic_DNA"/>
</dbReference>
<name>A0ABU4PR65_9SPHN</name>
<evidence type="ECO:0000313" key="1">
    <source>
        <dbReference type="EMBL" id="MDX5985899.1"/>
    </source>
</evidence>
<evidence type="ECO:0000313" key="2">
    <source>
        <dbReference type="Proteomes" id="UP001279660"/>
    </source>
</evidence>
<keyword evidence="2" id="KW-1185">Reference proteome</keyword>
<organism evidence="1 2">
    <name type="scientific">Sphingomonas echinoides</name>
    <dbReference type="NCBI Taxonomy" id="59803"/>
    <lineage>
        <taxon>Bacteria</taxon>
        <taxon>Pseudomonadati</taxon>
        <taxon>Pseudomonadota</taxon>
        <taxon>Alphaproteobacteria</taxon>
        <taxon>Sphingomonadales</taxon>
        <taxon>Sphingomonadaceae</taxon>
        <taxon>Sphingomonas</taxon>
    </lineage>
</organism>
<comment type="caution">
    <text evidence="1">The sequence shown here is derived from an EMBL/GenBank/DDBJ whole genome shotgun (WGS) entry which is preliminary data.</text>
</comment>
<sequence>MSLRIREIADGLGSRLRVTAEDRHSGSLVILERGDLSNGTRALLDRYGAEVLRAFLMAARLSLSGGLPDEIVGGPFATQFRLVVDPVVNLALTQDGGLVALDIPASLWDRLYAELCLISAHTSEGLRAPARSPRYN</sequence>
<gene>
    <name evidence="1" type="ORF">SIL82_16715</name>
</gene>
<dbReference type="RefSeq" id="WP_010407172.1">
    <property type="nucleotide sequence ID" value="NZ_JAWXXV010000001.1"/>
</dbReference>